<dbReference type="InterPro" id="IPR000182">
    <property type="entry name" value="GNAT_dom"/>
</dbReference>
<keyword evidence="4" id="KW-1185">Reference proteome</keyword>
<organism evidence="3 4">
    <name type="scientific">Hyalangium rubrum</name>
    <dbReference type="NCBI Taxonomy" id="3103134"/>
    <lineage>
        <taxon>Bacteria</taxon>
        <taxon>Pseudomonadati</taxon>
        <taxon>Myxococcota</taxon>
        <taxon>Myxococcia</taxon>
        <taxon>Myxococcales</taxon>
        <taxon>Cystobacterineae</taxon>
        <taxon>Archangiaceae</taxon>
        <taxon>Hyalangium</taxon>
    </lineage>
</organism>
<comment type="caution">
    <text evidence="3">The sequence shown here is derived from an EMBL/GenBank/DDBJ whole genome shotgun (WGS) entry which is preliminary data.</text>
</comment>
<sequence>MSSHIALRVARPDERLALEELQRRASLVWEDYREALLAHPEAIELPPAQLEAGQVTVAETDGRVLGFSVVLPREDGAAELDGLFVEPEGWGKGVGRGLVADAAARARAAGVRVLHVIANPRAEGFYARCGFERIGETPTRFGPALLMRMTL</sequence>
<dbReference type="InterPro" id="IPR050769">
    <property type="entry name" value="NAT_camello-type"/>
</dbReference>
<dbReference type="PANTHER" id="PTHR13947:SF37">
    <property type="entry name" value="LD18367P"/>
    <property type="match status" value="1"/>
</dbReference>
<evidence type="ECO:0000256" key="1">
    <source>
        <dbReference type="ARBA" id="ARBA00022679"/>
    </source>
</evidence>
<dbReference type="PROSITE" id="PS51186">
    <property type="entry name" value="GNAT"/>
    <property type="match status" value="1"/>
</dbReference>
<dbReference type="CDD" id="cd04301">
    <property type="entry name" value="NAT_SF"/>
    <property type="match status" value="1"/>
</dbReference>
<keyword evidence="1" id="KW-0808">Transferase</keyword>
<dbReference type="InterPro" id="IPR016181">
    <property type="entry name" value="Acyl_CoA_acyltransferase"/>
</dbReference>
<dbReference type="RefSeq" id="WP_321550555.1">
    <property type="nucleotide sequence ID" value="NZ_JAXIVS010000016.1"/>
</dbReference>
<dbReference type="Pfam" id="PF00583">
    <property type="entry name" value="Acetyltransf_1"/>
    <property type="match status" value="1"/>
</dbReference>
<name>A0ABU5HEE3_9BACT</name>
<accession>A0ABU5HEE3</accession>
<gene>
    <name evidence="3" type="ORF">SYV04_35990</name>
</gene>
<dbReference type="EMBL" id="JAXIVS010000016">
    <property type="protein sequence ID" value="MDY7231844.1"/>
    <property type="molecule type" value="Genomic_DNA"/>
</dbReference>
<evidence type="ECO:0000313" key="4">
    <source>
        <dbReference type="Proteomes" id="UP001291309"/>
    </source>
</evidence>
<feature type="domain" description="N-acetyltransferase" evidence="2">
    <location>
        <begin position="5"/>
        <end position="151"/>
    </location>
</feature>
<dbReference type="SUPFAM" id="SSF55729">
    <property type="entry name" value="Acyl-CoA N-acyltransferases (Nat)"/>
    <property type="match status" value="1"/>
</dbReference>
<dbReference type="PANTHER" id="PTHR13947">
    <property type="entry name" value="GNAT FAMILY N-ACETYLTRANSFERASE"/>
    <property type="match status" value="1"/>
</dbReference>
<reference evidence="3 4" key="1">
    <citation type="submission" date="2023-12" db="EMBL/GenBank/DDBJ databases">
        <title>the genome sequence of Hyalangium sp. s54d21.</title>
        <authorList>
            <person name="Zhang X."/>
        </authorList>
    </citation>
    <scope>NUCLEOTIDE SEQUENCE [LARGE SCALE GENOMIC DNA]</scope>
    <source>
        <strain evidence="4">s54d21</strain>
    </source>
</reference>
<dbReference type="Gene3D" id="3.40.630.30">
    <property type="match status" value="1"/>
</dbReference>
<protein>
    <submittedName>
        <fullName evidence="3">GNAT family N-acetyltransferase</fullName>
    </submittedName>
</protein>
<evidence type="ECO:0000259" key="2">
    <source>
        <dbReference type="PROSITE" id="PS51186"/>
    </source>
</evidence>
<evidence type="ECO:0000313" key="3">
    <source>
        <dbReference type="EMBL" id="MDY7231844.1"/>
    </source>
</evidence>
<proteinExistence type="predicted"/>
<dbReference type="Proteomes" id="UP001291309">
    <property type="component" value="Unassembled WGS sequence"/>
</dbReference>